<dbReference type="EC" id="3.6.4.13" evidence="4"/>
<feature type="region of interest" description="Disordered" evidence="15">
    <location>
        <begin position="768"/>
        <end position="812"/>
    </location>
</feature>
<dbReference type="InterPro" id="IPR050079">
    <property type="entry name" value="DEAD_box_RNA_helicase"/>
</dbReference>
<keyword evidence="11" id="KW-0694">RNA-binding</keyword>
<dbReference type="GO" id="GO:0005730">
    <property type="term" value="C:nucleolus"/>
    <property type="evidence" value="ECO:0007669"/>
    <property type="project" value="UniProtKB-SubCell"/>
</dbReference>
<keyword evidence="12" id="KW-0539">Nucleus</keyword>
<evidence type="ECO:0000256" key="3">
    <source>
        <dbReference type="ARBA" id="ARBA00010379"/>
    </source>
</evidence>
<evidence type="ECO:0000256" key="1">
    <source>
        <dbReference type="ARBA" id="ARBA00003706"/>
    </source>
</evidence>
<dbReference type="CDD" id="cd17959">
    <property type="entry name" value="DEADc_DDX54"/>
    <property type="match status" value="1"/>
</dbReference>
<evidence type="ECO:0000256" key="2">
    <source>
        <dbReference type="ARBA" id="ARBA00004604"/>
    </source>
</evidence>
<dbReference type="PROSITE" id="PS51192">
    <property type="entry name" value="HELICASE_ATP_BIND_1"/>
    <property type="match status" value="1"/>
</dbReference>
<dbReference type="Pfam" id="PF08147">
    <property type="entry name" value="DBP10CT"/>
    <property type="match status" value="1"/>
</dbReference>
<feature type="compositionally biased region" description="Acidic residues" evidence="15">
    <location>
        <begin position="667"/>
        <end position="685"/>
    </location>
</feature>
<feature type="compositionally biased region" description="Basic residues" evidence="15">
    <location>
        <begin position="653"/>
        <end position="662"/>
    </location>
</feature>
<dbReference type="InterPro" id="IPR027417">
    <property type="entry name" value="P-loop_NTPase"/>
</dbReference>
<evidence type="ECO:0000256" key="4">
    <source>
        <dbReference type="ARBA" id="ARBA00012552"/>
    </source>
</evidence>
<keyword evidence="8" id="KW-0378">Hydrolase</keyword>
<feature type="short sequence motif" description="Q motif" evidence="14">
    <location>
        <begin position="122"/>
        <end position="150"/>
    </location>
</feature>
<dbReference type="GO" id="GO:0006364">
    <property type="term" value="P:rRNA processing"/>
    <property type="evidence" value="ECO:0007669"/>
    <property type="project" value="UniProtKB-KW"/>
</dbReference>
<evidence type="ECO:0000256" key="9">
    <source>
        <dbReference type="ARBA" id="ARBA00022806"/>
    </source>
</evidence>
<gene>
    <name evidence="19" type="primary">DBP10</name>
    <name evidence="19" type="ORF">CTA1_984</name>
</gene>
<evidence type="ECO:0000256" key="14">
    <source>
        <dbReference type="PROSITE-ProRule" id="PRU00552"/>
    </source>
</evidence>
<dbReference type="Gene3D" id="3.40.50.300">
    <property type="entry name" value="P-loop containing nucleotide triphosphate hydrolases"/>
    <property type="match status" value="2"/>
</dbReference>
<protein>
    <recommendedName>
        <fullName evidence="4">RNA helicase</fullName>
        <ecNumber evidence="4">3.6.4.13</ecNumber>
    </recommendedName>
</protein>
<evidence type="ECO:0000256" key="8">
    <source>
        <dbReference type="ARBA" id="ARBA00022801"/>
    </source>
</evidence>
<reference evidence="19 20" key="1">
    <citation type="journal article" date="2019" name="PLoS ONE">
        <title>Comparative genome analysis indicates high evolutionary potential of pathogenicity genes in Colletotrichum tanaceti.</title>
        <authorList>
            <person name="Lelwala R.V."/>
            <person name="Korhonen P.K."/>
            <person name="Young N.D."/>
            <person name="Scott J.B."/>
            <person name="Ades P.A."/>
            <person name="Gasser R.B."/>
            <person name="Taylor P.W.J."/>
        </authorList>
    </citation>
    <scope>NUCLEOTIDE SEQUENCE [LARGE SCALE GENOMIC DNA]</scope>
    <source>
        <strain evidence="19">BRIP57314</strain>
    </source>
</reference>
<feature type="compositionally biased region" description="Basic and acidic residues" evidence="15">
    <location>
        <begin position="866"/>
        <end position="928"/>
    </location>
</feature>
<feature type="domain" description="DEAD-box RNA helicase Q" evidence="18">
    <location>
        <begin position="122"/>
        <end position="150"/>
    </location>
</feature>
<dbReference type="FunFam" id="3.40.50.300:FF:000865">
    <property type="entry name" value="ATP-dependent RNA helicase DDX54"/>
    <property type="match status" value="1"/>
</dbReference>
<keyword evidence="5" id="KW-0690">Ribosome biogenesis</keyword>
<feature type="compositionally biased region" description="Basic and acidic residues" evidence="15">
    <location>
        <begin position="383"/>
        <end position="392"/>
    </location>
</feature>
<keyword evidence="7" id="KW-0547">Nucleotide-binding</keyword>
<dbReference type="Pfam" id="PF00271">
    <property type="entry name" value="Helicase_C"/>
    <property type="match status" value="1"/>
</dbReference>
<keyword evidence="9 19" id="KW-0347">Helicase</keyword>
<comment type="catalytic activity">
    <reaction evidence="13">
        <text>ATP + H2O = ADP + phosphate + H(+)</text>
        <dbReference type="Rhea" id="RHEA:13065"/>
        <dbReference type="ChEBI" id="CHEBI:15377"/>
        <dbReference type="ChEBI" id="CHEBI:15378"/>
        <dbReference type="ChEBI" id="CHEBI:30616"/>
        <dbReference type="ChEBI" id="CHEBI:43474"/>
        <dbReference type="ChEBI" id="CHEBI:456216"/>
        <dbReference type="EC" id="3.6.4.13"/>
    </reaction>
</comment>
<dbReference type="EMBL" id="PJEX01000170">
    <property type="protein sequence ID" value="TKW53727.1"/>
    <property type="molecule type" value="Genomic_DNA"/>
</dbReference>
<dbReference type="InterPro" id="IPR014001">
    <property type="entry name" value="Helicase_ATP-bd"/>
</dbReference>
<evidence type="ECO:0000259" key="17">
    <source>
        <dbReference type="PROSITE" id="PS51194"/>
    </source>
</evidence>
<evidence type="ECO:0000256" key="11">
    <source>
        <dbReference type="ARBA" id="ARBA00022884"/>
    </source>
</evidence>
<dbReference type="GO" id="GO:0003723">
    <property type="term" value="F:RNA binding"/>
    <property type="evidence" value="ECO:0007669"/>
    <property type="project" value="UniProtKB-KW"/>
</dbReference>
<evidence type="ECO:0000256" key="15">
    <source>
        <dbReference type="SAM" id="MobiDB-lite"/>
    </source>
</evidence>
<feature type="domain" description="Helicase ATP-binding" evidence="16">
    <location>
        <begin position="153"/>
        <end position="325"/>
    </location>
</feature>
<feature type="region of interest" description="Disordered" evidence="15">
    <location>
        <begin position="850"/>
        <end position="934"/>
    </location>
</feature>
<name>A0A4U6XI33_9PEZI</name>
<dbReference type="PROSITE" id="PS51195">
    <property type="entry name" value="Q_MOTIF"/>
    <property type="match status" value="1"/>
</dbReference>
<dbReference type="InterPro" id="IPR000629">
    <property type="entry name" value="RNA-helicase_DEAD-box_CS"/>
</dbReference>
<evidence type="ECO:0000313" key="20">
    <source>
        <dbReference type="Proteomes" id="UP000310108"/>
    </source>
</evidence>
<dbReference type="InterPro" id="IPR012541">
    <property type="entry name" value="DBP10_C"/>
</dbReference>
<dbReference type="InterPro" id="IPR033517">
    <property type="entry name" value="DDX54/DBP10_DEAD-box_helicase"/>
</dbReference>
<dbReference type="GO" id="GO:0003724">
    <property type="term" value="F:RNA helicase activity"/>
    <property type="evidence" value="ECO:0007669"/>
    <property type="project" value="UniProtKB-EC"/>
</dbReference>
<comment type="similarity">
    <text evidence="3">Belongs to the DEAD box helicase family. DDX54/DBP10 subfamily.</text>
</comment>
<evidence type="ECO:0000256" key="5">
    <source>
        <dbReference type="ARBA" id="ARBA00022517"/>
    </source>
</evidence>
<keyword evidence="20" id="KW-1185">Reference proteome</keyword>
<dbReference type="SMART" id="SM00490">
    <property type="entry name" value="HELICc"/>
    <property type="match status" value="1"/>
</dbReference>
<evidence type="ECO:0000259" key="16">
    <source>
        <dbReference type="PROSITE" id="PS51192"/>
    </source>
</evidence>
<dbReference type="Pfam" id="PF00270">
    <property type="entry name" value="DEAD"/>
    <property type="match status" value="1"/>
</dbReference>
<comment type="function">
    <text evidence="1">ATP-binding RNA helicase involved in the biogenesis of 60S ribosomal subunits and is required for the normal formation of 25S and 5.8S rRNAs.</text>
</comment>
<dbReference type="SUPFAM" id="SSF52540">
    <property type="entry name" value="P-loop containing nucleoside triphosphate hydrolases"/>
    <property type="match status" value="2"/>
</dbReference>
<dbReference type="PROSITE" id="PS51194">
    <property type="entry name" value="HELICASE_CTER"/>
    <property type="match status" value="1"/>
</dbReference>
<evidence type="ECO:0000313" key="19">
    <source>
        <dbReference type="EMBL" id="TKW53727.1"/>
    </source>
</evidence>
<dbReference type="GO" id="GO:0005524">
    <property type="term" value="F:ATP binding"/>
    <property type="evidence" value="ECO:0007669"/>
    <property type="project" value="UniProtKB-KW"/>
</dbReference>
<evidence type="ECO:0000256" key="10">
    <source>
        <dbReference type="ARBA" id="ARBA00022840"/>
    </source>
</evidence>
<evidence type="ECO:0000256" key="13">
    <source>
        <dbReference type="ARBA" id="ARBA00047984"/>
    </source>
</evidence>
<dbReference type="InterPro" id="IPR014014">
    <property type="entry name" value="RNA_helicase_DEAD_Q_motif"/>
</dbReference>
<proteinExistence type="inferred from homology"/>
<feature type="domain" description="Helicase C-terminal" evidence="17">
    <location>
        <begin position="372"/>
        <end position="533"/>
    </location>
</feature>
<evidence type="ECO:0000256" key="7">
    <source>
        <dbReference type="ARBA" id="ARBA00022741"/>
    </source>
</evidence>
<dbReference type="PANTHER" id="PTHR47959">
    <property type="entry name" value="ATP-DEPENDENT RNA HELICASE RHLE-RELATED"/>
    <property type="match status" value="1"/>
</dbReference>
<dbReference type="SMART" id="SM01123">
    <property type="entry name" value="DBP10CT"/>
    <property type="match status" value="1"/>
</dbReference>
<organism evidence="19 20">
    <name type="scientific">Colletotrichum tanaceti</name>
    <dbReference type="NCBI Taxonomy" id="1306861"/>
    <lineage>
        <taxon>Eukaryota</taxon>
        <taxon>Fungi</taxon>
        <taxon>Dikarya</taxon>
        <taxon>Ascomycota</taxon>
        <taxon>Pezizomycotina</taxon>
        <taxon>Sordariomycetes</taxon>
        <taxon>Hypocreomycetidae</taxon>
        <taxon>Glomerellales</taxon>
        <taxon>Glomerellaceae</taxon>
        <taxon>Colletotrichum</taxon>
        <taxon>Colletotrichum destructivum species complex</taxon>
    </lineage>
</organism>
<comment type="caution">
    <text evidence="19">The sequence shown here is derived from an EMBL/GenBank/DDBJ whole genome shotgun (WGS) entry which is preliminary data.</text>
</comment>
<dbReference type="STRING" id="1306861.A0A4U6XI33"/>
<evidence type="ECO:0000256" key="12">
    <source>
        <dbReference type="ARBA" id="ARBA00023242"/>
    </source>
</evidence>
<dbReference type="PANTHER" id="PTHR47959:SF8">
    <property type="entry name" value="RNA HELICASE"/>
    <property type="match status" value="1"/>
</dbReference>
<dbReference type="CDD" id="cd18787">
    <property type="entry name" value="SF2_C_DEAD"/>
    <property type="match status" value="1"/>
</dbReference>
<dbReference type="PROSITE" id="PS00039">
    <property type="entry name" value="DEAD_ATP_HELICASE"/>
    <property type="match status" value="1"/>
</dbReference>
<dbReference type="GO" id="GO:0016887">
    <property type="term" value="F:ATP hydrolysis activity"/>
    <property type="evidence" value="ECO:0007669"/>
    <property type="project" value="RHEA"/>
</dbReference>
<dbReference type="InterPro" id="IPR001650">
    <property type="entry name" value="Helicase_C-like"/>
</dbReference>
<feature type="region of interest" description="Disordered" evidence="15">
    <location>
        <begin position="653"/>
        <end position="688"/>
    </location>
</feature>
<accession>A0A4U6XI33</accession>
<keyword evidence="6" id="KW-0698">rRNA processing</keyword>
<comment type="subcellular location">
    <subcellularLocation>
        <location evidence="2">Nucleus</location>
        <location evidence="2">Nucleolus</location>
    </subcellularLocation>
</comment>
<sequence length="934" mass="103530">MSVELVSQLAAENRFHGPKFLDDALYGLARTTVRMPRRAASPAPSEGEVDIADSLFATNASDNGSDGGRETGGFDFDMDGIMNGNEGGQDDDDGDEAFIALQQAASFRKASNLKGKSVKKGGGFQAMGLNANLLRAITKKGFSVPTPIQRKTIPLILDRKDVVGMARTGSGKTAAFVIPMIERLRAHSAKVGTRALIMSPSRELALQTLKVVKEFSKGTDLKCILLVGGDSMEDQFSMMSSNPDIVIATPGRFLHLKVEMGLDLSSIKYVVFDEADRLFEMGFAAQLTEILHALPLSRQSLLFSATLPASLVEFARAGLQDPTLVRLDAETKISPDLESAFFSVKGAEKEAALLHILNDLIKMPQGTPDGIPLDVVPSKKRKREGEGRGKPTEHSTIIFAATKHHVDYLALLLTKAGYAVSYVYGSLDQEARRINTENFRNGRANILVVTDVAARGIDIPVLANVINYDFPPQPKVFVHRVGRTARAGQRGWAYSIVRELDTPYLLDLQLFLGRRLVVGHDTENFSHAEDVVVGGLRRDKIEIQMEWMEKILKEEADIEAMRKVSTKAEKLYLKTRHSASSQSAKRARELVGTKAWHSLHPIFGADINNAEQARNEMMAKISGFRPTETIFEIGRGGKGSSSEAAEVMKQLRKRITPHRGNKKKADSDDEMGDFDDAANESDGGADEGVNAEAMEAYDSENDHDDDDGFEVTVTNTGEKKKKPDSWKDPEIFMTYEPRSTNAAEERGYGVTSGAQTSSFVETARHLQMDLTNDDTTKGFGEPSRAKGMRWDKKQNKYVARQNDEDGSKGSKYVRGESGVRIAASFQSGRFDRWRKANRLGRIQVGGLEKSNVPELPANHKYKHKQERAPKQADKYRDDYEARKKRVAEAKEKRVGQYKDGAGNRKEIKGVEDIRKARWEKQKRMEKNARPTRRK</sequence>
<dbReference type="GO" id="GO:0005829">
    <property type="term" value="C:cytosol"/>
    <property type="evidence" value="ECO:0007669"/>
    <property type="project" value="TreeGrafter"/>
</dbReference>
<evidence type="ECO:0000259" key="18">
    <source>
        <dbReference type="PROSITE" id="PS51195"/>
    </source>
</evidence>
<dbReference type="InterPro" id="IPR011545">
    <property type="entry name" value="DEAD/DEAH_box_helicase_dom"/>
</dbReference>
<dbReference type="SMART" id="SM00487">
    <property type="entry name" value="DEXDc"/>
    <property type="match status" value="1"/>
</dbReference>
<dbReference type="AlphaFoldDB" id="A0A4U6XI33"/>
<evidence type="ECO:0000256" key="6">
    <source>
        <dbReference type="ARBA" id="ARBA00022552"/>
    </source>
</evidence>
<keyword evidence="10" id="KW-0067">ATP-binding</keyword>
<dbReference type="Proteomes" id="UP000310108">
    <property type="component" value="Unassembled WGS sequence"/>
</dbReference>
<feature type="region of interest" description="Disordered" evidence="15">
    <location>
        <begin position="371"/>
        <end position="392"/>
    </location>
</feature>